<name>A0A1G1X457_9BACT</name>
<feature type="transmembrane region" description="Helical" evidence="5">
    <location>
        <begin position="12"/>
        <end position="29"/>
    </location>
</feature>
<evidence type="ECO:0000313" key="6">
    <source>
        <dbReference type="EMBL" id="OGY34805.1"/>
    </source>
</evidence>
<evidence type="ECO:0000256" key="5">
    <source>
        <dbReference type="SAM" id="Phobius"/>
    </source>
</evidence>
<evidence type="ECO:0000256" key="3">
    <source>
        <dbReference type="ARBA" id="ARBA00022989"/>
    </source>
</evidence>
<keyword evidence="3 5" id="KW-1133">Transmembrane helix</keyword>
<dbReference type="AlphaFoldDB" id="A0A1G1X457"/>
<gene>
    <name evidence="6" type="ORF">A3D99_01950</name>
</gene>
<dbReference type="GO" id="GO:0016020">
    <property type="term" value="C:membrane"/>
    <property type="evidence" value="ECO:0007669"/>
    <property type="project" value="UniProtKB-SubCell"/>
</dbReference>
<accession>A0A1G1X457</accession>
<proteinExistence type="predicted"/>
<sequence length="122" mass="13658">MSYGRYAWSHRFLRIGLGIVFLWIGLDIFKHTDAWIGYVPAELPFGFDRLLAIKINGAFDVIVGVFLILGWWPKVVAALAALHLIGILVDQGINQVIIRDVGLLGASLALLSWPKRRYGQNN</sequence>
<evidence type="ECO:0000256" key="1">
    <source>
        <dbReference type="ARBA" id="ARBA00004141"/>
    </source>
</evidence>
<organism evidence="6 7">
    <name type="scientific">Candidatus Andersenbacteria bacterium RIFCSPHIGHO2_12_FULL_45_11</name>
    <dbReference type="NCBI Taxonomy" id="1797281"/>
    <lineage>
        <taxon>Bacteria</taxon>
        <taxon>Candidatus Anderseniibacteriota</taxon>
    </lineage>
</organism>
<dbReference type="InterPro" id="IPR032808">
    <property type="entry name" value="DoxX"/>
</dbReference>
<dbReference type="EMBL" id="MHHR01000010">
    <property type="protein sequence ID" value="OGY34805.1"/>
    <property type="molecule type" value="Genomic_DNA"/>
</dbReference>
<dbReference type="Pfam" id="PF07681">
    <property type="entry name" value="DoxX"/>
    <property type="match status" value="1"/>
</dbReference>
<evidence type="ECO:0000256" key="4">
    <source>
        <dbReference type="ARBA" id="ARBA00023136"/>
    </source>
</evidence>
<comment type="caution">
    <text evidence="6">The sequence shown here is derived from an EMBL/GenBank/DDBJ whole genome shotgun (WGS) entry which is preliminary data.</text>
</comment>
<evidence type="ECO:0000313" key="7">
    <source>
        <dbReference type="Proteomes" id="UP000177528"/>
    </source>
</evidence>
<comment type="subcellular location">
    <subcellularLocation>
        <location evidence="1">Membrane</location>
        <topology evidence="1">Multi-pass membrane protein</topology>
    </subcellularLocation>
</comment>
<keyword evidence="4 5" id="KW-0472">Membrane</keyword>
<evidence type="ECO:0000256" key="2">
    <source>
        <dbReference type="ARBA" id="ARBA00022692"/>
    </source>
</evidence>
<reference evidence="6 7" key="1">
    <citation type="journal article" date="2016" name="Nat. Commun.">
        <title>Thousands of microbial genomes shed light on interconnected biogeochemical processes in an aquifer system.</title>
        <authorList>
            <person name="Anantharaman K."/>
            <person name="Brown C.T."/>
            <person name="Hug L.A."/>
            <person name="Sharon I."/>
            <person name="Castelle C.J."/>
            <person name="Probst A.J."/>
            <person name="Thomas B.C."/>
            <person name="Singh A."/>
            <person name="Wilkins M.J."/>
            <person name="Karaoz U."/>
            <person name="Brodie E.L."/>
            <person name="Williams K.H."/>
            <person name="Hubbard S.S."/>
            <person name="Banfield J.F."/>
        </authorList>
    </citation>
    <scope>NUCLEOTIDE SEQUENCE [LARGE SCALE GENOMIC DNA]</scope>
</reference>
<evidence type="ECO:0008006" key="8">
    <source>
        <dbReference type="Google" id="ProtNLM"/>
    </source>
</evidence>
<protein>
    <recommendedName>
        <fullName evidence="8">DoxX family protein</fullName>
    </recommendedName>
</protein>
<dbReference type="Proteomes" id="UP000177528">
    <property type="component" value="Unassembled WGS sequence"/>
</dbReference>
<keyword evidence="2 5" id="KW-0812">Transmembrane</keyword>